<dbReference type="PANTHER" id="PTHR10635">
    <property type="entry name" value="COATOMER SUBUNIT BETA"/>
    <property type="match status" value="1"/>
</dbReference>
<reference evidence="16" key="1">
    <citation type="submission" date="2018-02" db="EMBL/GenBank/DDBJ databases">
        <authorList>
            <person name="Cohen D.B."/>
            <person name="Kent A.D."/>
        </authorList>
    </citation>
    <scope>NUCLEOTIDE SEQUENCE</scope>
</reference>
<dbReference type="GO" id="GO:0030126">
    <property type="term" value="C:COPI vesicle coat"/>
    <property type="evidence" value="ECO:0007669"/>
    <property type="project" value="InterPro"/>
</dbReference>
<evidence type="ECO:0000256" key="4">
    <source>
        <dbReference type="ARBA" id="ARBA00022490"/>
    </source>
</evidence>
<dbReference type="PANTHER" id="PTHR10635:SF0">
    <property type="entry name" value="COATOMER SUBUNIT BETA"/>
    <property type="match status" value="1"/>
</dbReference>
<sequence length="948" mass="106049">MEKSCTLLVHFDKGTPAIANEIKEALEGNDVPAKIDAMKKAVMLLLNGETLPQLFITIVRYVLPSEDHTIQKLLLLYLEIIDKTDSKGRVLPEMILICQNLRNNLQHPNEYIRGVTLRFLCRLNETEIIEPLIPSVLQNLEHRHPYIRRNAILAVMSIYKLPQGEQLLIDAPEMIEKVLSTEQDQSAKRDAFLMLFTCAQDRAINYLLTHVDRVSEWGELLQMVVLELIRKVCRTNQNEKGKYITIIISLLNAPSTAVIYECAGTLVSLSSAPTAIRAAATTYCQLLLSQSDNNVKLIVLHQLNELKSSHRDIMVEMIMDVLRALSSPNLDIRRNTLDIVLELITPRNINEVVLTLKKEVVKTQSGELEKNGEYRQMLIQAIHSCAVKFPEVASTVVHMLMDFLGDSNVGSAVDVIIFVREIIETNPKLRVSIITRLLDTFYQIRAARVCSCALWIIGEYCLSLSEVESGIATIKQCLGELPFYSVSEEGEDTDSSKKVQQVNSITVSSKRPAVLADGTYATQSAASETSFSLPTLVQGSLASGNLRSLLLTGDFFLGAVVACTLTKLILRLEEVQPSKVEVNRASTQALLIMVSMLQLGQSPVLLHPIDSDSYDRIVLCIRLLCNTGDDIRKIWLQSCRQSFVEMLKEKKSQEEKEIKSKALISHAQPDDLIDFYHLKSRKGMSQLELEDEVQDDLKRATGEFVKDGNDANKLNRILQLTGFSDPVYAEAYVTVHHYDIILDVMVINRTKETLQNLCLELATMGDLKLVDRPQNYTLAPESSKQIKANIKVSSTETGVIFGNIVYETSNVHERTVIVLNDIHVDIMDYISPAVCSDVAFRTMWAEFEWENKVAVNTVIQDEKEFIDHIIKSTNMKCLTALSALDGECGFLAANLYAKSVFGEDALVNVSIEKQVDGKLSGYIRIRSKTQGIALSLGDKITLKQKGGI</sequence>
<keyword evidence="4 12" id="KW-0963">Cytoplasm</keyword>
<evidence type="ECO:0000256" key="10">
    <source>
        <dbReference type="ARBA" id="ARBA00023329"/>
    </source>
</evidence>
<dbReference type="Pfam" id="PF01602">
    <property type="entry name" value="Adaptin_N"/>
    <property type="match status" value="1"/>
</dbReference>
<keyword evidence="7 12" id="KW-0653">Protein transport</keyword>
<comment type="function">
    <text evidence="11 12">The coatomer is a cytosolic protein complex that binds to dilysine motifs and reversibly associates with Golgi non-clathrin-coated vesicles, which further mediate biosynthetic protein transport from the ER, via the Golgi up to the trans Golgi network. Coatomer complex is required for budding from Golgi membranes, and is essential for the retrograde Golgi-to-ER transport of dilysine-tagged proteins.</text>
</comment>
<keyword evidence="5" id="KW-0677">Repeat</keyword>
<feature type="domain" description="Clathrin/coatomer adaptor adaptin-like N-terminal" evidence="13">
    <location>
        <begin position="18"/>
        <end position="466"/>
    </location>
</feature>
<keyword evidence="3 12" id="KW-0813">Transport</keyword>
<dbReference type="GO" id="GO:0006886">
    <property type="term" value="P:intracellular protein transport"/>
    <property type="evidence" value="ECO:0007669"/>
    <property type="project" value="InterPro"/>
</dbReference>
<evidence type="ECO:0000256" key="1">
    <source>
        <dbReference type="ARBA" id="ARBA00004255"/>
    </source>
</evidence>
<dbReference type="InterPro" id="IPR029446">
    <property type="entry name" value="COPB1_appendage_platform_dom"/>
</dbReference>
<evidence type="ECO:0000259" key="14">
    <source>
        <dbReference type="Pfam" id="PF07718"/>
    </source>
</evidence>
<keyword evidence="9 12" id="KW-0472">Membrane</keyword>
<dbReference type="GO" id="GO:0006891">
    <property type="term" value="P:intra-Golgi vesicle-mediated transport"/>
    <property type="evidence" value="ECO:0007669"/>
    <property type="project" value="TreeGrafter"/>
</dbReference>
<gene>
    <name evidence="16" type="ORF">FSB_LOCUS61346</name>
</gene>
<dbReference type="InterPro" id="IPR016460">
    <property type="entry name" value="COPB1"/>
</dbReference>
<evidence type="ECO:0000259" key="13">
    <source>
        <dbReference type="Pfam" id="PF01602"/>
    </source>
</evidence>
<name>A0A2N9JA31_FAGSY</name>
<dbReference type="GO" id="GO:0006888">
    <property type="term" value="P:endoplasmic reticulum to Golgi vesicle-mediated transport"/>
    <property type="evidence" value="ECO:0007669"/>
    <property type="project" value="TreeGrafter"/>
</dbReference>
<dbReference type="Gene3D" id="1.25.10.10">
    <property type="entry name" value="Leucine-rich Repeat Variant"/>
    <property type="match status" value="1"/>
</dbReference>
<evidence type="ECO:0000256" key="3">
    <source>
        <dbReference type="ARBA" id="ARBA00022448"/>
    </source>
</evidence>
<dbReference type="PIRSF" id="PIRSF005727">
    <property type="entry name" value="Coatomer_beta_subunit"/>
    <property type="match status" value="1"/>
</dbReference>
<dbReference type="Pfam" id="PF14806">
    <property type="entry name" value="Coatomer_b_Cpla"/>
    <property type="match status" value="1"/>
</dbReference>
<dbReference type="InterPro" id="IPR002553">
    <property type="entry name" value="Clathrin/coatomer_adapt-like_N"/>
</dbReference>
<dbReference type="InterPro" id="IPR016024">
    <property type="entry name" value="ARM-type_fold"/>
</dbReference>
<feature type="domain" description="Coatomer beta subunit appendage platform" evidence="15">
    <location>
        <begin position="813"/>
        <end position="940"/>
    </location>
</feature>
<evidence type="ECO:0000256" key="11">
    <source>
        <dbReference type="ARBA" id="ARBA00025536"/>
    </source>
</evidence>
<protein>
    <recommendedName>
        <fullName evidence="12">Coatomer subunit beta</fullName>
    </recommendedName>
    <alternativeName>
        <fullName evidence="12">Beta-coat protein</fullName>
    </alternativeName>
</protein>
<dbReference type="InterPro" id="IPR011989">
    <property type="entry name" value="ARM-like"/>
</dbReference>
<comment type="subcellular location">
    <subcellularLocation>
        <location evidence="12">Cytoplasm</location>
    </subcellularLocation>
    <subcellularLocation>
        <location evidence="1 12">Golgi apparatus membrane</location>
        <topology evidence="1 12">Peripheral membrane protein</topology>
        <orientation evidence="1 12">Cytoplasmic side</orientation>
    </subcellularLocation>
    <subcellularLocation>
        <location evidence="12">Cytoplasmic vesicle</location>
        <location evidence="12">COPI-coated vesicle membrane</location>
        <topology evidence="12">Peripheral membrane protein</topology>
        <orientation evidence="12">Cytoplasmic side</orientation>
    </subcellularLocation>
</comment>
<dbReference type="Pfam" id="PF07718">
    <property type="entry name" value="Coatamer_beta_C"/>
    <property type="match status" value="1"/>
</dbReference>
<accession>A0A2N9JA31</accession>
<evidence type="ECO:0000256" key="2">
    <source>
        <dbReference type="ARBA" id="ARBA00011775"/>
    </source>
</evidence>
<evidence type="ECO:0000256" key="7">
    <source>
        <dbReference type="ARBA" id="ARBA00022927"/>
    </source>
</evidence>
<feature type="domain" description="Coatomer beta subunit C-terminal" evidence="14">
    <location>
        <begin position="669"/>
        <end position="807"/>
    </location>
</feature>
<dbReference type="AlphaFoldDB" id="A0A2N9JA31"/>
<keyword evidence="8 12" id="KW-0333">Golgi apparatus</keyword>
<organism evidence="16">
    <name type="scientific">Fagus sylvatica</name>
    <name type="common">Beechnut</name>
    <dbReference type="NCBI Taxonomy" id="28930"/>
    <lineage>
        <taxon>Eukaryota</taxon>
        <taxon>Viridiplantae</taxon>
        <taxon>Streptophyta</taxon>
        <taxon>Embryophyta</taxon>
        <taxon>Tracheophyta</taxon>
        <taxon>Spermatophyta</taxon>
        <taxon>Magnoliopsida</taxon>
        <taxon>eudicotyledons</taxon>
        <taxon>Gunneridae</taxon>
        <taxon>Pentapetalae</taxon>
        <taxon>rosids</taxon>
        <taxon>fabids</taxon>
        <taxon>Fagales</taxon>
        <taxon>Fagaceae</taxon>
        <taxon>Fagus</taxon>
    </lineage>
</organism>
<dbReference type="SUPFAM" id="SSF48371">
    <property type="entry name" value="ARM repeat"/>
    <property type="match status" value="1"/>
</dbReference>
<evidence type="ECO:0000256" key="12">
    <source>
        <dbReference type="PIRNR" id="PIRNR005727"/>
    </source>
</evidence>
<evidence type="ECO:0000256" key="9">
    <source>
        <dbReference type="ARBA" id="ARBA00023136"/>
    </source>
</evidence>
<dbReference type="EMBL" id="OIVN01006456">
    <property type="protein sequence ID" value="SPD33464.1"/>
    <property type="molecule type" value="Genomic_DNA"/>
</dbReference>
<keyword evidence="10 12" id="KW-0968">Cytoplasmic vesicle</keyword>
<proteinExistence type="predicted"/>
<evidence type="ECO:0000313" key="16">
    <source>
        <dbReference type="EMBL" id="SPD33464.1"/>
    </source>
</evidence>
<evidence type="ECO:0000256" key="5">
    <source>
        <dbReference type="ARBA" id="ARBA00022737"/>
    </source>
</evidence>
<comment type="subunit">
    <text evidence="2 12">Oligomeric complex that consists of at least the alpha, beta, beta', gamma, delta, epsilon and zeta subunits.</text>
</comment>
<keyword evidence="6 12" id="KW-0931">ER-Golgi transport</keyword>
<evidence type="ECO:0000256" key="6">
    <source>
        <dbReference type="ARBA" id="ARBA00022892"/>
    </source>
</evidence>
<dbReference type="InterPro" id="IPR011710">
    <property type="entry name" value="Coatomer_bsu_C"/>
</dbReference>
<evidence type="ECO:0000256" key="8">
    <source>
        <dbReference type="ARBA" id="ARBA00023034"/>
    </source>
</evidence>
<evidence type="ECO:0000259" key="15">
    <source>
        <dbReference type="Pfam" id="PF14806"/>
    </source>
</evidence>
<dbReference type="FunFam" id="1.25.10.10:FF:000166">
    <property type="entry name" value="Coatomer subunit beta"/>
    <property type="match status" value="1"/>
</dbReference>
<dbReference type="GO" id="GO:0005198">
    <property type="term" value="F:structural molecule activity"/>
    <property type="evidence" value="ECO:0007669"/>
    <property type="project" value="InterPro"/>
</dbReference>
<dbReference type="GO" id="GO:0000139">
    <property type="term" value="C:Golgi membrane"/>
    <property type="evidence" value="ECO:0007669"/>
    <property type="project" value="UniProtKB-SubCell"/>
</dbReference>